<gene>
    <name evidence="1" type="ORF">CCZ37_17375</name>
</gene>
<proteinExistence type="predicted"/>
<evidence type="ECO:0000313" key="2">
    <source>
        <dbReference type="Proteomes" id="UP000215148"/>
    </source>
</evidence>
<organism evidence="1 2">
    <name type="scientific">Vibrio qinghaiensis</name>
    <dbReference type="NCBI Taxonomy" id="2025808"/>
    <lineage>
        <taxon>Bacteria</taxon>
        <taxon>Pseudomonadati</taxon>
        <taxon>Pseudomonadota</taxon>
        <taxon>Gammaproteobacteria</taxon>
        <taxon>Vibrionales</taxon>
        <taxon>Vibrionaceae</taxon>
        <taxon>Vibrio</taxon>
    </lineage>
</organism>
<keyword evidence="2" id="KW-1185">Reference proteome</keyword>
<dbReference type="RefSeq" id="WP_094501725.1">
    <property type="nucleotide sequence ID" value="NZ_CAWNHI010000002.1"/>
</dbReference>
<dbReference type="Proteomes" id="UP000215148">
    <property type="component" value="Chromosome 2"/>
</dbReference>
<sequence>MNQLIEALECWAGRATWFSPHPSDQQNFRKAVSNVKKLSFTPSTEDIYAAILHHVQDAPVMLGTPSNIESEAMKFAKKIAVKL</sequence>
<accession>A0A223N3I7</accession>
<dbReference type="KEGG" id="vqi:CCZ37_17375"/>
<dbReference type="EMBL" id="CP022742">
    <property type="protein sequence ID" value="ASU24230.1"/>
    <property type="molecule type" value="Genomic_DNA"/>
</dbReference>
<dbReference type="AlphaFoldDB" id="A0A223N3I7"/>
<protein>
    <submittedName>
        <fullName evidence="1">Uncharacterized protein</fullName>
    </submittedName>
</protein>
<reference evidence="1 2" key="1">
    <citation type="submission" date="2017-08" db="EMBL/GenBank/DDBJ databases">
        <title>The Vibrio qinghaiensis sp.-Q67 is a luminous bacteria isolated firstly from Qinghai lake, Qinghai province, China, which has been proved to be very sensitive to detect environmental and food pollutants. Therefore, complete genome analysis of V. qinghaiensis sp.-Q67 highlights the potential application of this strain on detection of hazards in the contaminated environments.</title>
        <authorList>
            <person name="Gong L."/>
        </authorList>
    </citation>
    <scope>NUCLEOTIDE SEQUENCE [LARGE SCALE GENOMIC DNA]</scope>
    <source>
        <strain evidence="1 2">Q67</strain>
    </source>
</reference>
<evidence type="ECO:0000313" key="1">
    <source>
        <dbReference type="EMBL" id="ASU24230.1"/>
    </source>
</evidence>
<name>A0A223N3I7_9VIBR</name>